<dbReference type="eggNOG" id="COG0714">
    <property type="taxonomic scope" value="Bacteria"/>
</dbReference>
<dbReference type="Gene3D" id="1.10.8.80">
    <property type="entry name" value="Magnesium chelatase subunit I, C-Terminal domain"/>
    <property type="match status" value="1"/>
</dbReference>
<dbReference type="InterPro" id="IPR011703">
    <property type="entry name" value="ATPase_AAA-3"/>
</dbReference>
<dbReference type="HOGENOM" id="CLU_034716_2_0_9"/>
<reference evidence="3 4" key="1">
    <citation type="journal article" date="2011" name="J. Bacteriol.">
        <title>Complete genome of the cellulolytic ruminal bacterium Ruminococcus albus 7.</title>
        <authorList>
            <person name="Suen G."/>
            <person name="Stevenson D.M."/>
            <person name="Bruce D.C."/>
            <person name="Chertkov O."/>
            <person name="Copeland A."/>
            <person name="Cheng J.F."/>
            <person name="Detter C."/>
            <person name="Detter J.C."/>
            <person name="Goodwin L.A."/>
            <person name="Han C.S."/>
            <person name="Hauser L.J."/>
            <person name="Ivanova N.N."/>
            <person name="Kyrpides N.C."/>
            <person name="Land M.L."/>
            <person name="Lapidus A."/>
            <person name="Lucas S."/>
            <person name="Ovchinnikova G."/>
            <person name="Pitluck S."/>
            <person name="Tapia R."/>
            <person name="Woyke T."/>
            <person name="Boyum J."/>
            <person name="Mead D."/>
            <person name="Weimer P.J."/>
        </authorList>
    </citation>
    <scope>NUCLEOTIDE SEQUENCE [LARGE SCALE GENOMIC DNA]</scope>
    <source>
        <strain evidence="4">ATCC 27210 / DSM 20455 / JCM 14654 / NCDO 2250 / 7</strain>
    </source>
</reference>
<dbReference type="InterPro" id="IPR027417">
    <property type="entry name" value="P-loop_NTPase"/>
</dbReference>
<dbReference type="AlphaFoldDB" id="E6UC97"/>
<feature type="domain" description="ChlI/MoxR AAA lid" evidence="2">
    <location>
        <begin position="228"/>
        <end position="286"/>
    </location>
</feature>
<dbReference type="CDD" id="cd00009">
    <property type="entry name" value="AAA"/>
    <property type="match status" value="1"/>
</dbReference>
<dbReference type="Gene3D" id="3.40.50.300">
    <property type="entry name" value="P-loop containing nucleotide triphosphate hydrolases"/>
    <property type="match status" value="1"/>
</dbReference>
<name>E6UC97_RUMA7</name>
<dbReference type="InterPro" id="IPR041628">
    <property type="entry name" value="ChlI/MoxR_AAA_lid"/>
</dbReference>
<dbReference type="PANTHER" id="PTHR42759:SF5">
    <property type="entry name" value="METHANOL DEHYDROGENASE REGULATOR"/>
    <property type="match status" value="1"/>
</dbReference>
<dbReference type="Pfam" id="PF07726">
    <property type="entry name" value="AAA_3"/>
    <property type="match status" value="1"/>
</dbReference>
<dbReference type="STRING" id="697329.Rumal_2233"/>
<dbReference type="PANTHER" id="PTHR42759">
    <property type="entry name" value="MOXR FAMILY PROTEIN"/>
    <property type="match status" value="1"/>
</dbReference>
<dbReference type="InterPro" id="IPR050764">
    <property type="entry name" value="CbbQ/NirQ/NorQ/GpvN"/>
</dbReference>
<feature type="domain" description="ATPase AAA-3" evidence="1">
    <location>
        <begin position="35"/>
        <end position="165"/>
    </location>
</feature>
<dbReference type="OrthoDB" id="9808397at2"/>
<dbReference type="GO" id="GO:0016887">
    <property type="term" value="F:ATP hydrolysis activity"/>
    <property type="evidence" value="ECO:0007669"/>
    <property type="project" value="InterPro"/>
</dbReference>
<proteinExistence type="predicted"/>
<dbReference type="GO" id="GO:0005524">
    <property type="term" value="F:ATP binding"/>
    <property type="evidence" value="ECO:0007669"/>
    <property type="project" value="InterPro"/>
</dbReference>
<accession>E6UC97</accession>
<sequence>MNNKIEALVANIEKVIVGKQETILKIVTAMLCGGHVLIEDVPGVGKTQLVSALARSVAGKFNRIQLTPDVMPSDIVGFSMINQVTRELEYKEGAAMCNFLLADEINRASPKSQSSLLEIMEEHQISIDGVTHVLPVPFMTLATQNPVETYGTYHLPEAQMDRFIMKISMGYPSYEDELRIMTNGENAVSAKDLRAVMSTDDIAVLMDEAQKVATAPSIRKYILDIVTATRNSEYIRLGVSPRGSIALLRAVKAYAYVLGRNYVVPDDVKAVMEEVLAHRLMLSPKGKSNFDTNGAALRAVAMTVESPTTAE</sequence>
<dbReference type="Proteomes" id="UP000006919">
    <property type="component" value="Chromosome"/>
</dbReference>
<evidence type="ECO:0000313" key="4">
    <source>
        <dbReference type="Proteomes" id="UP000006919"/>
    </source>
</evidence>
<organism evidence="3 4">
    <name type="scientific">Ruminococcus albus (strain ATCC 27210 / DSM 20455 / JCM 14654 / NCDO 2250 / 7)</name>
    <dbReference type="NCBI Taxonomy" id="697329"/>
    <lineage>
        <taxon>Bacteria</taxon>
        <taxon>Bacillati</taxon>
        <taxon>Bacillota</taxon>
        <taxon>Clostridia</taxon>
        <taxon>Eubacteriales</taxon>
        <taxon>Oscillospiraceae</taxon>
        <taxon>Ruminococcus</taxon>
    </lineage>
</organism>
<dbReference type="Pfam" id="PF17863">
    <property type="entry name" value="AAA_lid_2"/>
    <property type="match status" value="1"/>
</dbReference>
<dbReference type="PIRSF" id="PIRSF002849">
    <property type="entry name" value="AAA_ATPase_chaperone_MoxR_prd"/>
    <property type="match status" value="1"/>
</dbReference>
<protein>
    <submittedName>
        <fullName evidence="3">ATPase associated with various cellular activities AAA_3</fullName>
    </submittedName>
</protein>
<evidence type="ECO:0000259" key="1">
    <source>
        <dbReference type="Pfam" id="PF07726"/>
    </source>
</evidence>
<dbReference type="SUPFAM" id="SSF52540">
    <property type="entry name" value="P-loop containing nucleoside triphosphate hydrolases"/>
    <property type="match status" value="1"/>
</dbReference>
<evidence type="ECO:0000313" key="3">
    <source>
        <dbReference type="EMBL" id="ADU22719.1"/>
    </source>
</evidence>
<evidence type="ECO:0000259" key="2">
    <source>
        <dbReference type="Pfam" id="PF17863"/>
    </source>
</evidence>
<dbReference type="RefSeq" id="WP_013498876.1">
    <property type="nucleotide sequence ID" value="NC_014833.1"/>
</dbReference>
<gene>
    <name evidence="3" type="ordered locus">Rumal_2233</name>
</gene>
<dbReference type="KEGG" id="ral:Rumal_2233"/>
<dbReference type="EMBL" id="CP002403">
    <property type="protein sequence ID" value="ADU22719.1"/>
    <property type="molecule type" value="Genomic_DNA"/>
</dbReference>